<protein>
    <submittedName>
        <fullName evidence="1">Uncharacterized protein</fullName>
    </submittedName>
</protein>
<dbReference type="EMBL" id="MN740791">
    <property type="protein sequence ID" value="QHU11877.1"/>
    <property type="molecule type" value="Genomic_DNA"/>
</dbReference>
<name>A0A6C0K584_9ZZZZ</name>
<dbReference type="AlphaFoldDB" id="A0A6C0K584"/>
<accession>A0A6C0K584</accession>
<reference evidence="1" key="1">
    <citation type="journal article" date="2020" name="Nature">
        <title>Giant virus diversity and host interactions through global metagenomics.</title>
        <authorList>
            <person name="Schulz F."/>
            <person name="Roux S."/>
            <person name="Paez-Espino D."/>
            <person name="Jungbluth S."/>
            <person name="Walsh D.A."/>
            <person name="Denef V.J."/>
            <person name="McMahon K.D."/>
            <person name="Konstantinidis K.T."/>
            <person name="Eloe-Fadrosh E.A."/>
            <person name="Kyrpides N.C."/>
            <person name="Woyke T."/>
        </authorList>
    </citation>
    <scope>NUCLEOTIDE SEQUENCE</scope>
    <source>
        <strain evidence="1">GVMAG-S-1101169-75</strain>
    </source>
</reference>
<proteinExistence type="predicted"/>
<sequence>MVIVCYHGGVKTPRDLANNPLSITSNFAKPSNISQYISVTVVCMGRQWFLDPSIYSLDDFLRMFQPHKKDWMRILFVLKNPEITNLVYNGLSSTEDSVQGFIETIQNYYKGEEDWNHLMFFSKNATVLRHLRLNAPLARHLAHYYTPALSLSPSSSKKIKIVDYFVMDTDNFSRDAMLFCEAPLILYDLNPNSLQTILQTPSLYKQTFMIVLR</sequence>
<organism evidence="1">
    <name type="scientific">viral metagenome</name>
    <dbReference type="NCBI Taxonomy" id="1070528"/>
    <lineage>
        <taxon>unclassified sequences</taxon>
        <taxon>metagenomes</taxon>
        <taxon>organismal metagenomes</taxon>
    </lineage>
</organism>
<evidence type="ECO:0000313" key="1">
    <source>
        <dbReference type="EMBL" id="QHU11877.1"/>
    </source>
</evidence>